<name>A0A3E3DZT3_9FIRM</name>
<evidence type="ECO:0000313" key="1">
    <source>
        <dbReference type="EMBL" id="RGD74802.1"/>
    </source>
</evidence>
<organism evidence="1 2">
    <name type="scientific">Faecalicoccus pleomorphus</name>
    <dbReference type="NCBI Taxonomy" id="1323"/>
    <lineage>
        <taxon>Bacteria</taxon>
        <taxon>Bacillati</taxon>
        <taxon>Bacillota</taxon>
        <taxon>Erysipelotrichia</taxon>
        <taxon>Erysipelotrichales</taxon>
        <taxon>Erysipelotrichaceae</taxon>
        <taxon>Faecalicoccus</taxon>
    </lineage>
</organism>
<dbReference type="Proteomes" id="UP000260721">
    <property type="component" value="Unassembled WGS sequence"/>
</dbReference>
<sequence length="135" mass="15626">MRIGNTDNVVVSMEELPEAIQAILEEFSTETRMNVSEAVSEVGKESRRIISQEAPQGRRKKYYKSMRTRTEEEAFGRTVTIFAANHEYSLTHLLEKGHKLWNRPSRPTRAFKHWKTGEQHAIDELPKRIMNKIGG</sequence>
<dbReference type="AlphaFoldDB" id="A0A3E3DZT3"/>
<gene>
    <name evidence="1" type="ORF">DXC78_09195</name>
</gene>
<evidence type="ECO:0000313" key="2">
    <source>
        <dbReference type="Proteomes" id="UP000260721"/>
    </source>
</evidence>
<comment type="caution">
    <text evidence="1">The sequence shown here is derived from an EMBL/GenBank/DDBJ whole genome shotgun (WGS) entry which is preliminary data.</text>
</comment>
<dbReference type="RefSeq" id="WP_117446746.1">
    <property type="nucleotide sequence ID" value="NZ_JBFBOW010000001.1"/>
</dbReference>
<protein>
    <recommendedName>
        <fullName evidence="3">HK97 gp10 family phage protein</fullName>
    </recommendedName>
</protein>
<proteinExistence type="predicted"/>
<evidence type="ECO:0008006" key="3">
    <source>
        <dbReference type="Google" id="ProtNLM"/>
    </source>
</evidence>
<dbReference type="EMBL" id="QUSK01000021">
    <property type="protein sequence ID" value="RGD74802.1"/>
    <property type="molecule type" value="Genomic_DNA"/>
</dbReference>
<reference evidence="1 2" key="1">
    <citation type="submission" date="2018-08" db="EMBL/GenBank/DDBJ databases">
        <title>A genome reference for cultivated species of the human gut microbiota.</title>
        <authorList>
            <person name="Zou Y."/>
            <person name="Xue W."/>
            <person name="Luo G."/>
        </authorList>
    </citation>
    <scope>NUCLEOTIDE SEQUENCE [LARGE SCALE GENOMIC DNA]</scope>
    <source>
        <strain evidence="1 2">TF08-11</strain>
    </source>
</reference>
<accession>A0A3E3DZT3</accession>